<reference evidence="1 2" key="1">
    <citation type="submission" date="2023-02" db="EMBL/GenBank/DDBJ databases">
        <title>The predominant lactic acid bacteria and yeasts involved in the spontaneous fermentation of millet during the production of the traditional porridge Hausa koko in Ghana.</title>
        <authorList>
            <person name="Atter A."/>
            <person name="Diaz M."/>
        </authorList>
    </citation>
    <scope>NUCLEOTIDE SEQUENCE [LARGE SCALE GENOMIC DNA]</scope>
    <source>
        <strain evidence="1 2">FI11552</strain>
    </source>
</reference>
<comment type="caution">
    <text evidence="1">The sequence shown here is derived from an EMBL/GenBank/DDBJ whole genome shotgun (WGS) entry which is preliminary data.</text>
</comment>
<sequence>MDFKTALEHEENNKPVMYQDHQYYVVGHNELLGNVTIREASSNPMFTVPQDVKPEDIND</sequence>
<gene>
    <name evidence="1" type="ORF">PS396_06760</name>
</gene>
<organism evidence="1 2">
    <name type="scientific">Limosilactobacillus pontis</name>
    <dbReference type="NCBI Taxonomy" id="35787"/>
    <lineage>
        <taxon>Bacteria</taxon>
        <taxon>Bacillati</taxon>
        <taxon>Bacillota</taxon>
        <taxon>Bacilli</taxon>
        <taxon>Lactobacillales</taxon>
        <taxon>Lactobacillaceae</taxon>
        <taxon>Limosilactobacillus</taxon>
    </lineage>
</organism>
<evidence type="ECO:0000313" key="2">
    <source>
        <dbReference type="Proteomes" id="UP001335665"/>
    </source>
</evidence>
<dbReference type="RefSeq" id="WP_331192107.1">
    <property type="nucleotide sequence ID" value="NZ_JAQSEO010000013.1"/>
</dbReference>
<proteinExistence type="predicted"/>
<accession>A0ABU7STY8</accession>
<name>A0ABU7STY8_9LACO</name>
<keyword evidence="2" id="KW-1185">Reference proteome</keyword>
<evidence type="ECO:0000313" key="1">
    <source>
        <dbReference type="EMBL" id="MEE6701494.1"/>
    </source>
</evidence>
<dbReference type="EMBL" id="JAQSFA010000015">
    <property type="protein sequence ID" value="MEE6701494.1"/>
    <property type="molecule type" value="Genomic_DNA"/>
</dbReference>
<dbReference type="Proteomes" id="UP001335665">
    <property type="component" value="Unassembled WGS sequence"/>
</dbReference>
<protein>
    <submittedName>
        <fullName evidence="1">Uncharacterized protein</fullName>
    </submittedName>
</protein>